<dbReference type="GO" id="GO:0046487">
    <property type="term" value="P:glyoxylate metabolic process"/>
    <property type="evidence" value="ECO:0007669"/>
    <property type="project" value="TreeGrafter"/>
</dbReference>
<dbReference type="PANTHER" id="PTHR43489">
    <property type="entry name" value="ISOMERASE"/>
    <property type="match status" value="1"/>
</dbReference>
<reference evidence="5 6" key="1">
    <citation type="journal article" date="2021" name="Arch. Microbiol.">
        <title>Harenicola maris gen. nov., sp. nov. isolated from the Sea of Japan shallow sediments.</title>
        <authorList>
            <person name="Romanenko L.A."/>
            <person name="Kurilenko V.V."/>
            <person name="Chernysheva N.Y."/>
            <person name="Tekutyeva L.A."/>
            <person name="Velansky P.V."/>
            <person name="Svetashev V.I."/>
            <person name="Isaeva M.P."/>
        </authorList>
    </citation>
    <scope>NUCLEOTIDE SEQUENCE [LARGE SCALE GENOMIC DNA]</scope>
    <source>
        <strain evidence="5 6">KMM 3653</strain>
    </source>
</reference>
<dbReference type="InterPro" id="IPR036237">
    <property type="entry name" value="Xyl_isomerase-like_sf"/>
</dbReference>
<feature type="domain" description="Xylose isomerase-like TIM barrel" evidence="4">
    <location>
        <begin position="21"/>
        <end position="250"/>
    </location>
</feature>
<evidence type="ECO:0000259" key="4">
    <source>
        <dbReference type="Pfam" id="PF01261"/>
    </source>
</evidence>
<dbReference type="PIRSF" id="PIRSF006241">
    <property type="entry name" value="HyI"/>
    <property type="match status" value="1"/>
</dbReference>
<dbReference type="InterPro" id="IPR050417">
    <property type="entry name" value="Sugar_Epim/Isomerase"/>
</dbReference>
<evidence type="ECO:0000256" key="2">
    <source>
        <dbReference type="PIRNR" id="PIRNR006241"/>
    </source>
</evidence>
<dbReference type="FunFam" id="3.20.20.150:FF:000007">
    <property type="entry name" value="Hydroxypyruvate isomerase"/>
    <property type="match status" value="1"/>
</dbReference>
<dbReference type="AlphaFoldDB" id="A0AAP2CVI7"/>
<organism evidence="5 6">
    <name type="scientific">Harenicola maris</name>
    <dbReference type="NCBI Taxonomy" id="2841044"/>
    <lineage>
        <taxon>Bacteria</taxon>
        <taxon>Pseudomonadati</taxon>
        <taxon>Pseudomonadota</taxon>
        <taxon>Alphaproteobacteria</taxon>
        <taxon>Rhodobacterales</taxon>
        <taxon>Paracoccaceae</taxon>
        <taxon>Harenicola</taxon>
    </lineage>
</organism>
<dbReference type="GO" id="GO:0008903">
    <property type="term" value="F:hydroxypyruvate isomerase activity"/>
    <property type="evidence" value="ECO:0007669"/>
    <property type="project" value="TreeGrafter"/>
</dbReference>
<dbReference type="Pfam" id="PF01261">
    <property type="entry name" value="AP_endonuc_2"/>
    <property type="match status" value="1"/>
</dbReference>
<evidence type="ECO:0000256" key="1">
    <source>
        <dbReference type="ARBA" id="ARBA00023235"/>
    </source>
</evidence>
<keyword evidence="1 2" id="KW-0413">Isomerase</keyword>
<evidence type="ECO:0000313" key="5">
    <source>
        <dbReference type="EMBL" id="MBT0958443.1"/>
    </source>
</evidence>
<feature type="active site" description="Proton donor/acceptor" evidence="3">
    <location>
        <position position="138"/>
    </location>
</feature>
<keyword evidence="6" id="KW-1185">Reference proteome</keyword>
<protein>
    <submittedName>
        <fullName evidence="5">TIM barrel protein</fullName>
    </submittedName>
</protein>
<evidence type="ECO:0000313" key="6">
    <source>
        <dbReference type="Proteomes" id="UP001315686"/>
    </source>
</evidence>
<comment type="similarity">
    <text evidence="2">Belongs to the hyi family.</text>
</comment>
<evidence type="ECO:0000256" key="3">
    <source>
        <dbReference type="PIRSR" id="PIRSR006241-50"/>
    </source>
</evidence>
<dbReference type="SUPFAM" id="SSF51658">
    <property type="entry name" value="Xylose isomerase-like"/>
    <property type="match status" value="1"/>
</dbReference>
<sequence length="252" mass="27142">MRFSANLGFLWADRPLPDAIHAAKAAGFDAVECHWPYDVPAEAVATALQETGLRMLGLNTRRGDVAGGENGLSALPGREEDARAAIDEAIAYAVAIDTPNIHVMAGFAEGRDAHETFVQNLRYACEKAAPYGITILIEPLNRYDAPGYFLTTTDQALAVMSGVGAANLKLMFDCYHVQLMEGDLTHRIEALLPSIGHIQFASVPDRGAPDHGEVNYAHIFRTIARLGYDAPLGAEYKPGGDTDATLGWMNDA</sequence>
<gene>
    <name evidence="5" type="ORF">IV417_13720</name>
</gene>
<dbReference type="InterPro" id="IPR013022">
    <property type="entry name" value="Xyl_isomerase-like_TIM-brl"/>
</dbReference>
<accession>A0AAP2CVI7</accession>
<feature type="active site" description="Proton donor/acceptor" evidence="3">
    <location>
        <position position="235"/>
    </location>
</feature>
<dbReference type="PANTHER" id="PTHR43489:SF6">
    <property type="entry name" value="HYDROXYPYRUVATE ISOMERASE-RELATED"/>
    <property type="match status" value="1"/>
</dbReference>
<proteinExistence type="inferred from homology"/>
<name>A0AAP2CVI7_9RHOB</name>
<dbReference type="RefSeq" id="WP_327794643.1">
    <property type="nucleotide sequence ID" value="NZ_JADQAZ010000002.1"/>
</dbReference>
<dbReference type="EMBL" id="JADQAZ010000002">
    <property type="protein sequence ID" value="MBT0958443.1"/>
    <property type="molecule type" value="Genomic_DNA"/>
</dbReference>
<dbReference type="InterPro" id="IPR026040">
    <property type="entry name" value="HyI-like"/>
</dbReference>
<dbReference type="Proteomes" id="UP001315686">
    <property type="component" value="Unassembled WGS sequence"/>
</dbReference>
<comment type="caution">
    <text evidence="5">The sequence shown here is derived from an EMBL/GenBank/DDBJ whole genome shotgun (WGS) entry which is preliminary data.</text>
</comment>
<dbReference type="Gene3D" id="3.20.20.150">
    <property type="entry name" value="Divalent-metal-dependent TIM barrel enzymes"/>
    <property type="match status" value="1"/>
</dbReference>